<accession>A0A0F9GJ56</accession>
<name>A0A0F9GJ56_9ZZZZ</name>
<protein>
    <submittedName>
        <fullName evidence="2">Uncharacterized protein</fullName>
    </submittedName>
</protein>
<reference evidence="2" key="1">
    <citation type="journal article" date="2015" name="Nature">
        <title>Complex archaea that bridge the gap between prokaryotes and eukaryotes.</title>
        <authorList>
            <person name="Spang A."/>
            <person name="Saw J.H."/>
            <person name="Jorgensen S.L."/>
            <person name="Zaremba-Niedzwiedzka K."/>
            <person name="Martijn J."/>
            <person name="Lind A.E."/>
            <person name="van Eijk R."/>
            <person name="Schleper C."/>
            <person name="Guy L."/>
            <person name="Ettema T.J."/>
        </authorList>
    </citation>
    <scope>NUCLEOTIDE SEQUENCE</scope>
</reference>
<comment type="caution">
    <text evidence="2">The sequence shown here is derived from an EMBL/GenBank/DDBJ whole genome shotgun (WGS) entry which is preliminary data.</text>
</comment>
<dbReference type="EMBL" id="LAZR01017816">
    <property type="protein sequence ID" value="KKL98849.1"/>
    <property type="molecule type" value="Genomic_DNA"/>
</dbReference>
<keyword evidence="1" id="KW-1133">Transmembrane helix</keyword>
<keyword evidence="1" id="KW-0472">Membrane</keyword>
<feature type="transmembrane region" description="Helical" evidence="1">
    <location>
        <begin position="39"/>
        <end position="62"/>
    </location>
</feature>
<sequence>MNIHLDSEVYRFNQVFFQKKATKNYNLTTKKLKKIIKSFFIFNISFFSLFLVEAILFTLLFSVFSSSVFLALLLASMFLTSFTYLVLLFYFQSKKTEQLINLKDHFIKVCKRALSIPIGSAEHHLTIALAALKLTDNLSENEHKLLKFPKIFFKIFKKLDSFLIKEDVFKFKESLLIAAILEHLNQLKISPTDLEVHTSLTNIYTSLFSLYKEAKVKIFFSKT</sequence>
<gene>
    <name evidence="2" type="ORF">LCGC14_1820300</name>
</gene>
<evidence type="ECO:0000313" key="2">
    <source>
        <dbReference type="EMBL" id="KKL98849.1"/>
    </source>
</evidence>
<organism evidence="2">
    <name type="scientific">marine sediment metagenome</name>
    <dbReference type="NCBI Taxonomy" id="412755"/>
    <lineage>
        <taxon>unclassified sequences</taxon>
        <taxon>metagenomes</taxon>
        <taxon>ecological metagenomes</taxon>
    </lineage>
</organism>
<feature type="transmembrane region" description="Helical" evidence="1">
    <location>
        <begin position="68"/>
        <end position="91"/>
    </location>
</feature>
<keyword evidence="1" id="KW-0812">Transmembrane</keyword>
<dbReference type="AlphaFoldDB" id="A0A0F9GJ56"/>
<proteinExistence type="predicted"/>
<evidence type="ECO:0000256" key="1">
    <source>
        <dbReference type="SAM" id="Phobius"/>
    </source>
</evidence>